<proteinExistence type="predicted"/>
<evidence type="ECO:0000313" key="1">
    <source>
        <dbReference type="EMBL" id="KAJ3051000.1"/>
    </source>
</evidence>
<comment type="caution">
    <text evidence="1">The sequence shown here is derived from an EMBL/GenBank/DDBJ whole genome shotgun (WGS) entry which is preliminary data.</text>
</comment>
<dbReference type="PANTHER" id="PTHR10026">
    <property type="entry name" value="CYCLIN"/>
    <property type="match status" value="1"/>
</dbReference>
<reference evidence="1" key="1">
    <citation type="submission" date="2020-05" db="EMBL/GenBank/DDBJ databases">
        <title>Phylogenomic resolution of chytrid fungi.</title>
        <authorList>
            <person name="Stajich J.E."/>
            <person name="Amses K."/>
            <person name="Simmons R."/>
            <person name="Seto K."/>
            <person name="Myers J."/>
            <person name="Bonds A."/>
            <person name="Quandt C.A."/>
            <person name="Barry K."/>
            <person name="Liu P."/>
            <person name="Grigoriev I."/>
            <person name="Longcore J.E."/>
            <person name="James T.Y."/>
        </authorList>
    </citation>
    <scope>NUCLEOTIDE SEQUENCE</scope>
    <source>
        <strain evidence="1">JEL0318</strain>
    </source>
</reference>
<dbReference type="GO" id="GO:0016538">
    <property type="term" value="F:cyclin-dependent protein serine/threonine kinase regulator activity"/>
    <property type="evidence" value="ECO:0007669"/>
    <property type="project" value="InterPro"/>
</dbReference>
<dbReference type="AlphaFoldDB" id="A0AAD5SAS9"/>
<evidence type="ECO:0008006" key="3">
    <source>
        <dbReference type="Google" id="ProtNLM"/>
    </source>
</evidence>
<dbReference type="EMBL" id="JADGJD010000448">
    <property type="protein sequence ID" value="KAJ3051000.1"/>
    <property type="molecule type" value="Genomic_DNA"/>
</dbReference>
<organism evidence="1 2">
    <name type="scientific">Rhizophlyctis rosea</name>
    <dbReference type="NCBI Taxonomy" id="64517"/>
    <lineage>
        <taxon>Eukaryota</taxon>
        <taxon>Fungi</taxon>
        <taxon>Fungi incertae sedis</taxon>
        <taxon>Chytridiomycota</taxon>
        <taxon>Chytridiomycota incertae sedis</taxon>
        <taxon>Chytridiomycetes</taxon>
        <taxon>Rhizophlyctidales</taxon>
        <taxon>Rhizophlyctidaceae</taxon>
        <taxon>Rhizophlyctis</taxon>
    </lineage>
</organism>
<dbReference type="GO" id="GO:0006357">
    <property type="term" value="P:regulation of transcription by RNA polymerase II"/>
    <property type="evidence" value="ECO:0007669"/>
    <property type="project" value="InterPro"/>
</dbReference>
<sequence length="153" mass="17169">MHFLITTTFHTNLETCARRFLKDLDIEEVCLQPAWYILNDIYHTDAPLLYPPHIIAAAAIFFAIGLKEDVAEAAAKQKLREWFAEINVDMMEITYITQDLLDLYQILGEYTDAHVPRIVAKLKGQMEPVSAVSTPAKTEVVTTPENTGSSVGT</sequence>
<name>A0AAD5SAS9_9FUNG</name>
<dbReference type="Gene3D" id="1.10.472.10">
    <property type="entry name" value="Cyclin-like"/>
    <property type="match status" value="1"/>
</dbReference>
<dbReference type="Proteomes" id="UP001212841">
    <property type="component" value="Unassembled WGS sequence"/>
</dbReference>
<dbReference type="InterPro" id="IPR036915">
    <property type="entry name" value="Cyclin-like_sf"/>
</dbReference>
<evidence type="ECO:0000313" key="2">
    <source>
        <dbReference type="Proteomes" id="UP001212841"/>
    </source>
</evidence>
<accession>A0AAD5SAS9</accession>
<protein>
    <recommendedName>
        <fullName evidence="3">Cyclin C-terminal domain-containing protein</fullName>
    </recommendedName>
</protein>
<dbReference type="SUPFAM" id="SSF47954">
    <property type="entry name" value="Cyclin-like"/>
    <property type="match status" value="1"/>
</dbReference>
<dbReference type="InterPro" id="IPR043198">
    <property type="entry name" value="Cyclin/Ssn8"/>
</dbReference>
<keyword evidence="2" id="KW-1185">Reference proteome</keyword>
<gene>
    <name evidence="1" type="ORF">HK097_008023</name>
</gene>